<feature type="region of interest" description="Disordered" evidence="1">
    <location>
        <begin position="123"/>
        <end position="175"/>
    </location>
</feature>
<dbReference type="GO" id="GO:0008033">
    <property type="term" value="P:tRNA processing"/>
    <property type="evidence" value="ECO:0007669"/>
    <property type="project" value="InterPro"/>
</dbReference>
<protein>
    <submittedName>
        <fullName evidence="2">Putative RNA-processing protein</fullName>
    </submittedName>
</protein>
<dbReference type="GO" id="GO:0005655">
    <property type="term" value="C:nucleolar ribonuclease P complex"/>
    <property type="evidence" value="ECO:0007669"/>
    <property type="project" value="TreeGrafter"/>
</dbReference>
<dbReference type="GO" id="GO:0000172">
    <property type="term" value="C:ribonuclease MRP complex"/>
    <property type="evidence" value="ECO:0007669"/>
    <property type="project" value="TreeGrafter"/>
</dbReference>
<keyword evidence="3" id="KW-1185">Reference proteome</keyword>
<organism evidence="2 3">
    <name type="scientific">Venturia nashicola</name>
    <dbReference type="NCBI Taxonomy" id="86259"/>
    <lineage>
        <taxon>Eukaryota</taxon>
        <taxon>Fungi</taxon>
        <taxon>Dikarya</taxon>
        <taxon>Ascomycota</taxon>
        <taxon>Pezizomycotina</taxon>
        <taxon>Dothideomycetes</taxon>
        <taxon>Pleosporomycetidae</taxon>
        <taxon>Venturiales</taxon>
        <taxon>Venturiaceae</taxon>
        <taxon>Venturia</taxon>
    </lineage>
</organism>
<dbReference type="PANTHER" id="PTHR28272">
    <property type="entry name" value="RIBONUCLEASES P/MRP PROTEIN SUBUNIT POP3"/>
    <property type="match status" value="1"/>
</dbReference>
<feature type="compositionally biased region" description="Polar residues" evidence="1">
    <location>
        <begin position="1"/>
        <end position="11"/>
    </location>
</feature>
<dbReference type="PANTHER" id="PTHR28272:SF1">
    <property type="entry name" value="RIBONUCLEASES P_MRP PROTEIN SUBUNIT POP3"/>
    <property type="match status" value="1"/>
</dbReference>
<name>A0A4Z1NH20_9PEZI</name>
<dbReference type="EMBL" id="SNSC02000022">
    <property type="protein sequence ID" value="TID14637.1"/>
    <property type="molecule type" value="Genomic_DNA"/>
</dbReference>
<dbReference type="InterPro" id="IPR013241">
    <property type="entry name" value="RNase_P_Pop3"/>
</dbReference>
<sequence>MSKATATTTPRSKGEAKTKASTKPVIKVDSSFTAAKWPTIDSAHQDIILKLLCSLLEPIGHHKTTYITPSKGKRSKKRKRVEEQKNNEEKINNEENPIPPPPSISKHITLGYNSTFRHLQETIKPSRHRIGGKDATLKTQSSEKNYTRKAETAKEGNQGPDSDTASQSEEAKPSKLAENLHLSTIFLTAQSPSTHLPYTPLPLLTALSSKNHPALAPTRLIPLSTGSEAKLCSALGIPRVGIIGVFEDAPGAKGLVDYVRENVEVVDVPWVKEAGKGEWLGTKIMFGEEGKEG</sequence>
<dbReference type="GO" id="GO:0034965">
    <property type="term" value="P:intronic box C/D snoRNA processing"/>
    <property type="evidence" value="ECO:0007669"/>
    <property type="project" value="TreeGrafter"/>
</dbReference>
<dbReference type="GO" id="GO:0000171">
    <property type="term" value="F:ribonuclease MRP activity"/>
    <property type="evidence" value="ECO:0007669"/>
    <property type="project" value="TreeGrafter"/>
</dbReference>
<comment type="caution">
    <text evidence="2">The sequence shown here is derived from an EMBL/GenBank/DDBJ whole genome shotgun (WGS) entry which is preliminary data.</text>
</comment>
<dbReference type="Pfam" id="PF08228">
    <property type="entry name" value="RNase_P_pop3"/>
    <property type="match status" value="1"/>
</dbReference>
<accession>A0A4Z1NH20</accession>
<feature type="compositionally biased region" description="Basic and acidic residues" evidence="1">
    <location>
        <begin position="80"/>
        <end position="93"/>
    </location>
</feature>
<proteinExistence type="predicted"/>
<evidence type="ECO:0000256" key="1">
    <source>
        <dbReference type="SAM" id="MobiDB-lite"/>
    </source>
</evidence>
<dbReference type="AlphaFoldDB" id="A0A4Z1NH20"/>
<feature type="compositionally biased region" description="Polar residues" evidence="1">
    <location>
        <begin position="159"/>
        <end position="168"/>
    </location>
</feature>
<gene>
    <name evidence="2" type="ORF">E6O75_ATG08783</name>
</gene>
<dbReference type="GO" id="GO:0004526">
    <property type="term" value="F:ribonuclease P activity"/>
    <property type="evidence" value="ECO:0007669"/>
    <property type="project" value="TreeGrafter"/>
</dbReference>
<feature type="region of interest" description="Disordered" evidence="1">
    <location>
        <begin position="64"/>
        <end position="106"/>
    </location>
</feature>
<dbReference type="Proteomes" id="UP000298493">
    <property type="component" value="Unassembled WGS sequence"/>
</dbReference>
<evidence type="ECO:0000313" key="2">
    <source>
        <dbReference type="EMBL" id="TID14637.1"/>
    </source>
</evidence>
<dbReference type="GO" id="GO:0005829">
    <property type="term" value="C:cytosol"/>
    <property type="evidence" value="ECO:0007669"/>
    <property type="project" value="TreeGrafter"/>
</dbReference>
<feature type="compositionally biased region" description="Basic and acidic residues" evidence="1">
    <location>
        <begin position="145"/>
        <end position="154"/>
    </location>
</feature>
<evidence type="ECO:0000313" key="3">
    <source>
        <dbReference type="Proteomes" id="UP000298493"/>
    </source>
</evidence>
<feature type="region of interest" description="Disordered" evidence="1">
    <location>
        <begin position="1"/>
        <end position="24"/>
    </location>
</feature>
<dbReference type="STRING" id="86259.A0A4Z1NH20"/>
<reference evidence="2 3" key="1">
    <citation type="submission" date="2019-04" db="EMBL/GenBank/DDBJ databases">
        <title>High contiguity whole genome sequence and gene annotation resource for two Venturia nashicola isolates.</title>
        <authorList>
            <person name="Prokchorchik M."/>
            <person name="Won K."/>
            <person name="Lee Y."/>
            <person name="Choi E.D."/>
            <person name="Segonzac C."/>
            <person name="Sohn K.H."/>
        </authorList>
    </citation>
    <scope>NUCLEOTIDE SEQUENCE [LARGE SCALE GENOMIC DNA]</scope>
    <source>
        <strain evidence="2 3">PRI2</strain>
    </source>
</reference>
<dbReference type="GO" id="GO:0006364">
    <property type="term" value="P:rRNA processing"/>
    <property type="evidence" value="ECO:0007669"/>
    <property type="project" value="InterPro"/>
</dbReference>